<accession>A0A4Q4T3M6</accession>
<dbReference type="STRING" id="155417.A0A4Q4T3M6"/>
<dbReference type="Gene3D" id="3.40.30.10">
    <property type="entry name" value="Glutaredoxin"/>
    <property type="match status" value="1"/>
</dbReference>
<reference evidence="2 3" key="1">
    <citation type="submission" date="2018-06" db="EMBL/GenBank/DDBJ databases">
        <title>Complete Genomes of Monosporascus.</title>
        <authorList>
            <person name="Robinson A.J."/>
            <person name="Natvig D.O."/>
        </authorList>
    </citation>
    <scope>NUCLEOTIDE SEQUENCE [LARGE SCALE GENOMIC DNA]</scope>
    <source>
        <strain evidence="2 3">CBS 110550</strain>
    </source>
</reference>
<evidence type="ECO:0008006" key="4">
    <source>
        <dbReference type="Google" id="ProtNLM"/>
    </source>
</evidence>
<gene>
    <name evidence="2" type="ORF">DL764_006994</name>
</gene>
<evidence type="ECO:0000256" key="1">
    <source>
        <dbReference type="SAM" id="MobiDB-lite"/>
    </source>
</evidence>
<sequence>MRGGQSAEPLVPLTTVATPQPQSQPQGPSLQIRLAHVILKGYFEDDRDLSDRASLTEVGAAVTGYPAAEIHACLGEADDESGGRWGRAVDGLEADVRHRGIAAVPTIIVQDRCLAGGRQGVQLFVGLFGAIRSGTVPGAGPGAVCGDDGVEAGGVEARACFNRPGPEW</sequence>
<evidence type="ECO:0000313" key="2">
    <source>
        <dbReference type="EMBL" id="RYO98806.1"/>
    </source>
</evidence>
<organism evidence="2 3">
    <name type="scientific">Monosporascus ibericus</name>
    <dbReference type="NCBI Taxonomy" id="155417"/>
    <lineage>
        <taxon>Eukaryota</taxon>
        <taxon>Fungi</taxon>
        <taxon>Dikarya</taxon>
        <taxon>Ascomycota</taxon>
        <taxon>Pezizomycotina</taxon>
        <taxon>Sordariomycetes</taxon>
        <taxon>Xylariomycetidae</taxon>
        <taxon>Xylariales</taxon>
        <taxon>Xylariales incertae sedis</taxon>
        <taxon>Monosporascus</taxon>
    </lineage>
</organism>
<evidence type="ECO:0000313" key="3">
    <source>
        <dbReference type="Proteomes" id="UP000293360"/>
    </source>
</evidence>
<protein>
    <recommendedName>
        <fullName evidence="4">DSBA-like thioredoxin domain-containing protein</fullName>
    </recommendedName>
</protein>
<dbReference type="EMBL" id="QJNU01000447">
    <property type="protein sequence ID" value="RYO98806.1"/>
    <property type="molecule type" value="Genomic_DNA"/>
</dbReference>
<dbReference type="AlphaFoldDB" id="A0A4Q4T3M6"/>
<dbReference type="SUPFAM" id="SSF52833">
    <property type="entry name" value="Thioredoxin-like"/>
    <property type="match status" value="1"/>
</dbReference>
<dbReference type="Proteomes" id="UP000293360">
    <property type="component" value="Unassembled WGS sequence"/>
</dbReference>
<name>A0A4Q4T3M6_9PEZI</name>
<comment type="caution">
    <text evidence="2">The sequence shown here is derived from an EMBL/GenBank/DDBJ whole genome shotgun (WGS) entry which is preliminary data.</text>
</comment>
<proteinExistence type="predicted"/>
<feature type="compositionally biased region" description="Low complexity" evidence="1">
    <location>
        <begin position="19"/>
        <end position="29"/>
    </location>
</feature>
<feature type="region of interest" description="Disordered" evidence="1">
    <location>
        <begin position="1"/>
        <end position="29"/>
    </location>
</feature>
<keyword evidence="3" id="KW-1185">Reference proteome</keyword>
<dbReference type="OrthoDB" id="1930760at2759"/>
<dbReference type="InterPro" id="IPR036249">
    <property type="entry name" value="Thioredoxin-like_sf"/>
</dbReference>